<dbReference type="STRING" id="1447782.SAMN05444417_3097"/>
<accession>A0A1M6H9G8</accession>
<sequence length="275" mass="31660">MLQSRGTTNGGEILTAHHHLRRTMRHGDRNIQSVGEFITELRNTCQDGLVWFRGQTDVAWPLLPNIARPIEGYPEGLMNQELPAIKRFKQNADAFLARVPRDDWEWIFLMQHHRGLTRLLDWTESPLVALYFALGNHNTETDAVVWCLDPMELNKKSGHRRKFDRDILAFGIDTVLDDYLPDKVGDDKGAELHPVAAIGPRNSTRMIAQSGTFTIMHRQRMAVEEVPNHDHVWRLVIPAAQKANVRGELRLLGFNEFLLFPELETLAMHTREMFQ</sequence>
<protein>
    <submittedName>
        <fullName evidence="2">FRG domain-containing protein</fullName>
    </submittedName>
</protein>
<name>A0A1M6H9G8_9RHOB</name>
<evidence type="ECO:0000313" key="2">
    <source>
        <dbReference type="EMBL" id="SHJ18825.1"/>
    </source>
</evidence>
<dbReference type="OrthoDB" id="9816036at2"/>
<evidence type="ECO:0000313" key="3">
    <source>
        <dbReference type="Proteomes" id="UP000184292"/>
    </source>
</evidence>
<gene>
    <name evidence="2" type="ORF">SAMN05444417_3097</name>
</gene>
<dbReference type="SMART" id="SM00901">
    <property type="entry name" value="FRG"/>
    <property type="match status" value="1"/>
</dbReference>
<dbReference type="AlphaFoldDB" id="A0A1M6H9G8"/>
<evidence type="ECO:0000259" key="1">
    <source>
        <dbReference type="SMART" id="SM00901"/>
    </source>
</evidence>
<reference evidence="2 3" key="1">
    <citation type="submission" date="2016-11" db="EMBL/GenBank/DDBJ databases">
        <authorList>
            <person name="Jaros S."/>
            <person name="Januszkiewicz K."/>
            <person name="Wedrychowicz H."/>
        </authorList>
    </citation>
    <scope>NUCLEOTIDE SEQUENCE [LARGE SCALE GENOMIC DNA]</scope>
    <source>
        <strain evidence="2 3">DSM 100565</strain>
    </source>
</reference>
<dbReference type="EMBL" id="FQYO01000006">
    <property type="protein sequence ID" value="SHJ18825.1"/>
    <property type="molecule type" value="Genomic_DNA"/>
</dbReference>
<dbReference type="Pfam" id="PF08867">
    <property type="entry name" value="FRG"/>
    <property type="match status" value="1"/>
</dbReference>
<proteinExistence type="predicted"/>
<dbReference type="InterPro" id="IPR014966">
    <property type="entry name" value="FRG-dom"/>
</dbReference>
<dbReference type="RefSeq" id="WP_083601418.1">
    <property type="nucleotide sequence ID" value="NZ_FQYO01000006.1"/>
</dbReference>
<organism evidence="2 3">
    <name type="scientific">Wenxinia saemankumensis</name>
    <dbReference type="NCBI Taxonomy" id="1447782"/>
    <lineage>
        <taxon>Bacteria</taxon>
        <taxon>Pseudomonadati</taxon>
        <taxon>Pseudomonadota</taxon>
        <taxon>Alphaproteobacteria</taxon>
        <taxon>Rhodobacterales</taxon>
        <taxon>Roseobacteraceae</taxon>
        <taxon>Wenxinia</taxon>
    </lineage>
</organism>
<feature type="domain" description="FRG" evidence="1">
    <location>
        <begin position="46"/>
        <end position="146"/>
    </location>
</feature>
<dbReference type="Proteomes" id="UP000184292">
    <property type="component" value="Unassembled WGS sequence"/>
</dbReference>
<keyword evidence="3" id="KW-1185">Reference proteome</keyword>